<evidence type="ECO:0000313" key="4">
    <source>
        <dbReference type="Proteomes" id="UP000444980"/>
    </source>
</evidence>
<keyword evidence="4" id="KW-1185">Reference proteome</keyword>
<accession>A0A7I9UV07</accession>
<evidence type="ECO:0000259" key="2">
    <source>
        <dbReference type="PROSITE" id="PS50234"/>
    </source>
</evidence>
<dbReference type="SUPFAM" id="SSF53300">
    <property type="entry name" value="vWA-like"/>
    <property type="match status" value="1"/>
</dbReference>
<gene>
    <name evidence="3" type="ORF">nbrc107697_09840</name>
</gene>
<dbReference type="Pfam" id="PF00092">
    <property type="entry name" value="VWA"/>
    <property type="match status" value="1"/>
</dbReference>
<evidence type="ECO:0000313" key="3">
    <source>
        <dbReference type="EMBL" id="GED96945.1"/>
    </source>
</evidence>
<dbReference type="EMBL" id="BJOU01000001">
    <property type="protein sequence ID" value="GED96945.1"/>
    <property type="molecule type" value="Genomic_DNA"/>
</dbReference>
<dbReference type="OrthoDB" id="5621159at2"/>
<dbReference type="RefSeq" id="WP_161926349.1">
    <property type="nucleotide sequence ID" value="NZ_BJOU01000001.1"/>
</dbReference>
<dbReference type="InterPro" id="IPR002035">
    <property type="entry name" value="VWF_A"/>
</dbReference>
<protein>
    <recommendedName>
        <fullName evidence="2">VWFA domain-containing protein</fullName>
    </recommendedName>
</protein>
<proteinExistence type="predicted"/>
<dbReference type="PROSITE" id="PS50234">
    <property type="entry name" value="VWFA"/>
    <property type="match status" value="1"/>
</dbReference>
<dbReference type="Proteomes" id="UP000444980">
    <property type="component" value="Unassembled WGS sequence"/>
</dbReference>
<keyword evidence="1" id="KW-1133">Transmembrane helix</keyword>
<organism evidence="3 4">
    <name type="scientific">Gordonia crocea</name>
    <dbReference type="NCBI Taxonomy" id="589162"/>
    <lineage>
        <taxon>Bacteria</taxon>
        <taxon>Bacillati</taxon>
        <taxon>Actinomycetota</taxon>
        <taxon>Actinomycetes</taxon>
        <taxon>Mycobacteriales</taxon>
        <taxon>Gordoniaceae</taxon>
        <taxon>Gordonia</taxon>
    </lineage>
</organism>
<keyword evidence="1" id="KW-0472">Membrane</keyword>
<dbReference type="AlphaFoldDB" id="A0A7I9UV07"/>
<feature type="transmembrane region" description="Helical" evidence="1">
    <location>
        <begin position="35"/>
        <end position="55"/>
    </location>
</feature>
<keyword evidence="1" id="KW-0812">Transmembrane</keyword>
<dbReference type="InterPro" id="IPR036465">
    <property type="entry name" value="vWFA_dom_sf"/>
</dbReference>
<sequence>MAPEVEDVMASRHSATKDDFGFEHADTSKPRRGGLIWSLATLLIVLALVGGFVAWRGGVFGCKDEPVAVAADPAIAGPLKEMAAAAAGKCYAFTVTALPGPDVPAALTDPTKTPDLWVADSGAQARRVGAQVQRELPTVAASMAQSPVVAVGQQVPQLKSWVDVMKLPNLRMGSPVDTTIGDAPILGALAEVKSGGITQKQLVDAMTVLAVQQNNARTGNDREGTRLNLANTTPDIPVLTTEQQYLLFTSTHKGSALKAATPADGSVFLDYPMVNTAAPERTETATKAGQVLAEIAASEEGRKILAAGYLRDGQGQPLANGAGVGAVKPLPAQDQAQVDRALRQWQVLAVPIRTLVVEDVSGSMVASSGSGTRADLLREASLSGLKMFPNNAEIGAWMFSIDRGGPGVDYLEVAPIRPLNARAAGGRTHRDVLADAVRKAMANVHGGTGLYDTTLAAYKKVQSTYDPNFSNSVIILTDGENEDPNSITLEQLLAELKKLQDPARPVLILTIGISENADANALKAIADATGGTSYTAKTPADIRSVFVDAIAARIEAAGK</sequence>
<evidence type="ECO:0000256" key="1">
    <source>
        <dbReference type="SAM" id="Phobius"/>
    </source>
</evidence>
<dbReference type="SMART" id="SM00327">
    <property type="entry name" value="VWA"/>
    <property type="match status" value="1"/>
</dbReference>
<comment type="caution">
    <text evidence="3">The sequence shown here is derived from an EMBL/GenBank/DDBJ whole genome shotgun (WGS) entry which is preliminary data.</text>
</comment>
<name>A0A7I9UV07_9ACTN</name>
<dbReference type="Gene3D" id="3.40.50.410">
    <property type="entry name" value="von Willebrand factor, type A domain"/>
    <property type="match status" value="1"/>
</dbReference>
<feature type="domain" description="VWFA" evidence="2">
    <location>
        <begin position="353"/>
        <end position="550"/>
    </location>
</feature>
<reference evidence="4" key="1">
    <citation type="submission" date="2019-06" db="EMBL/GenBank/DDBJ databases">
        <title>Gordonia isolated from sludge of a wastewater treatment plant.</title>
        <authorList>
            <person name="Tamura T."/>
            <person name="Aoyama K."/>
            <person name="Kang Y."/>
            <person name="Saito S."/>
            <person name="Akiyama N."/>
            <person name="Yazawa K."/>
            <person name="Gonoi T."/>
            <person name="Mikami Y."/>
        </authorList>
    </citation>
    <scope>NUCLEOTIDE SEQUENCE [LARGE SCALE GENOMIC DNA]</scope>
    <source>
        <strain evidence="4">NBRC 107697</strain>
    </source>
</reference>